<comment type="caution">
    <text evidence="4">The sequence shown here is derived from an EMBL/GenBank/DDBJ whole genome shotgun (WGS) entry which is preliminary data.</text>
</comment>
<feature type="repeat" description="ANK" evidence="3">
    <location>
        <begin position="93"/>
        <end position="125"/>
    </location>
</feature>
<evidence type="ECO:0000313" key="4">
    <source>
        <dbReference type="EMBL" id="KAL3802834.1"/>
    </source>
</evidence>
<feature type="repeat" description="ANK" evidence="3">
    <location>
        <begin position="14"/>
        <end position="46"/>
    </location>
</feature>
<dbReference type="InterPro" id="IPR002110">
    <property type="entry name" value="Ankyrin_rpt"/>
</dbReference>
<dbReference type="PRINTS" id="PR01415">
    <property type="entry name" value="ANKYRIN"/>
</dbReference>
<evidence type="ECO:0000256" key="2">
    <source>
        <dbReference type="ARBA" id="ARBA00023043"/>
    </source>
</evidence>
<evidence type="ECO:0008006" key="6">
    <source>
        <dbReference type="Google" id="ProtNLM"/>
    </source>
</evidence>
<dbReference type="PANTHER" id="PTHR24198">
    <property type="entry name" value="ANKYRIN REPEAT AND PROTEIN KINASE DOMAIN-CONTAINING PROTEIN"/>
    <property type="match status" value="1"/>
</dbReference>
<dbReference type="InterPro" id="IPR036770">
    <property type="entry name" value="Ankyrin_rpt-contain_sf"/>
</dbReference>
<reference evidence="4 5" key="1">
    <citation type="journal article" date="2020" name="G3 (Bethesda)">
        <title>Improved Reference Genome for Cyclotella cryptica CCMP332, a Model for Cell Wall Morphogenesis, Salinity Adaptation, and Lipid Production in Diatoms (Bacillariophyta).</title>
        <authorList>
            <person name="Roberts W.R."/>
            <person name="Downey K.M."/>
            <person name="Ruck E.C."/>
            <person name="Traller J.C."/>
            <person name="Alverson A.J."/>
        </authorList>
    </citation>
    <scope>NUCLEOTIDE SEQUENCE [LARGE SCALE GENOMIC DNA]</scope>
    <source>
        <strain evidence="4 5">CCMP332</strain>
    </source>
</reference>
<keyword evidence="2 3" id="KW-0040">ANK repeat</keyword>
<dbReference type="PANTHER" id="PTHR24198:SF165">
    <property type="entry name" value="ANKYRIN REPEAT-CONTAINING PROTEIN-RELATED"/>
    <property type="match status" value="1"/>
</dbReference>
<proteinExistence type="predicted"/>
<gene>
    <name evidence="4" type="ORF">HJC23_007611</name>
</gene>
<accession>A0ABD3QRN0</accession>
<dbReference type="Pfam" id="PF12796">
    <property type="entry name" value="Ank_2"/>
    <property type="match status" value="1"/>
</dbReference>
<evidence type="ECO:0000256" key="3">
    <source>
        <dbReference type="PROSITE-ProRule" id="PRU00023"/>
    </source>
</evidence>
<keyword evidence="5" id="KW-1185">Reference proteome</keyword>
<sequence length="176" mass="19092">MESSPKCMDSENFFGDTALHAAARSGNPKIVQLPLHNSADPNKTNHRGSTALHIECFLPLNETNNNVSVDPYTKIAAILLCKPTLVIDIQDINSYTPLHIAGQRGCYEMVKLLIDSGASLTAKTRMDSKGQGGRTPEGMAKFGRHDATADIIKQMAKVIERGEAVVMKKKAFVLIG</sequence>
<dbReference type="EMBL" id="JABMIG020000017">
    <property type="protein sequence ID" value="KAL3802834.1"/>
    <property type="molecule type" value="Genomic_DNA"/>
</dbReference>
<dbReference type="Gene3D" id="1.25.40.20">
    <property type="entry name" value="Ankyrin repeat-containing domain"/>
    <property type="match status" value="2"/>
</dbReference>
<dbReference type="Proteomes" id="UP001516023">
    <property type="component" value="Unassembled WGS sequence"/>
</dbReference>
<protein>
    <recommendedName>
        <fullName evidence="6">Ankyrin</fullName>
    </recommendedName>
</protein>
<evidence type="ECO:0000256" key="1">
    <source>
        <dbReference type="ARBA" id="ARBA00022737"/>
    </source>
</evidence>
<dbReference type="SUPFAM" id="SSF48403">
    <property type="entry name" value="Ankyrin repeat"/>
    <property type="match status" value="1"/>
</dbReference>
<organism evidence="4 5">
    <name type="scientific">Cyclotella cryptica</name>
    <dbReference type="NCBI Taxonomy" id="29204"/>
    <lineage>
        <taxon>Eukaryota</taxon>
        <taxon>Sar</taxon>
        <taxon>Stramenopiles</taxon>
        <taxon>Ochrophyta</taxon>
        <taxon>Bacillariophyta</taxon>
        <taxon>Coscinodiscophyceae</taxon>
        <taxon>Thalassiosirophycidae</taxon>
        <taxon>Stephanodiscales</taxon>
        <taxon>Stephanodiscaceae</taxon>
        <taxon>Cyclotella</taxon>
    </lineage>
</organism>
<evidence type="ECO:0000313" key="5">
    <source>
        <dbReference type="Proteomes" id="UP001516023"/>
    </source>
</evidence>
<keyword evidence="1" id="KW-0677">Repeat</keyword>
<dbReference type="PROSITE" id="PS50088">
    <property type="entry name" value="ANK_REPEAT"/>
    <property type="match status" value="2"/>
</dbReference>
<dbReference type="SMART" id="SM00248">
    <property type="entry name" value="ANK"/>
    <property type="match status" value="2"/>
</dbReference>
<dbReference type="PROSITE" id="PS50297">
    <property type="entry name" value="ANK_REP_REGION"/>
    <property type="match status" value="2"/>
</dbReference>
<name>A0ABD3QRN0_9STRA</name>
<dbReference type="AlphaFoldDB" id="A0ABD3QRN0"/>